<organism evidence="1 2">
    <name type="scientific">Pseudolycoriella hygida</name>
    <dbReference type="NCBI Taxonomy" id="35572"/>
    <lineage>
        <taxon>Eukaryota</taxon>
        <taxon>Metazoa</taxon>
        <taxon>Ecdysozoa</taxon>
        <taxon>Arthropoda</taxon>
        <taxon>Hexapoda</taxon>
        <taxon>Insecta</taxon>
        <taxon>Pterygota</taxon>
        <taxon>Neoptera</taxon>
        <taxon>Endopterygota</taxon>
        <taxon>Diptera</taxon>
        <taxon>Nematocera</taxon>
        <taxon>Sciaroidea</taxon>
        <taxon>Sciaridae</taxon>
        <taxon>Pseudolycoriella</taxon>
    </lineage>
</organism>
<dbReference type="EMBL" id="WJQU01000002">
    <property type="protein sequence ID" value="KAJ6641004.1"/>
    <property type="molecule type" value="Genomic_DNA"/>
</dbReference>
<name>A0A9Q0N1N9_9DIPT</name>
<feature type="non-terminal residue" evidence="1">
    <location>
        <position position="1"/>
    </location>
</feature>
<sequence>MKLFAVFVAVLAVGSIKLGGALAHLLGVTGDIISMINGTAEALSNTLDAVLD</sequence>
<evidence type="ECO:0000313" key="2">
    <source>
        <dbReference type="Proteomes" id="UP001151699"/>
    </source>
</evidence>
<dbReference type="Proteomes" id="UP001151699">
    <property type="component" value="Chromosome B"/>
</dbReference>
<evidence type="ECO:0000313" key="1">
    <source>
        <dbReference type="EMBL" id="KAJ6641004.1"/>
    </source>
</evidence>
<accession>A0A9Q0N1N9</accession>
<dbReference type="AlphaFoldDB" id="A0A9Q0N1N9"/>
<gene>
    <name evidence="1" type="ORF">Bhyg_05937</name>
</gene>
<keyword evidence="2" id="KW-1185">Reference proteome</keyword>
<proteinExistence type="predicted"/>
<comment type="caution">
    <text evidence="1">The sequence shown here is derived from an EMBL/GenBank/DDBJ whole genome shotgun (WGS) entry which is preliminary data.</text>
</comment>
<protein>
    <submittedName>
        <fullName evidence="1">Uncharacterized protein</fullName>
    </submittedName>
</protein>
<reference evidence="1" key="1">
    <citation type="submission" date="2022-07" db="EMBL/GenBank/DDBJ databases">
        <authorList>
            <person name="Trinca V."/>
            <person name="Uliana J.V.C."/>
            <person name="Torres T.T."/>
            <person name="Ward R.J."/>
            <person name="Monesi N."/>
        </authorList>
    </citation>
    <scope>NUCLEOTIDE SEQUENCE</scope>
    <source>
        <strain evidence="1">HSMRA1968</strain>
        <tissue evidence="1">Whole embryos</tissue>
    </source>
</reference>